<evidence type="ECO:0000313" key="3">
    <source>
        <dbReference type="Proteomes" id="UP000320674"/>
    </source>
</evidence>
<gene>
    <name evidence="2" type="ORF">EWV77_25110</name>
</gene>
<proteinExistence type="predicted"/>
<keyword evidence="2" id="KW-0547">Nucleotide-binding</keyword>
<evidence type="ECO:0000259" key="1">
    <source>
        <dbReference type="SMART" id="SM00382"/>
    </source>
</evidence>
<accession>A0A552H4H2</accession>
<dbReference type="Gene3D" id="1.10.8.60">
    <property type="match status" value="1"/>
</dbReference>
<dbReference type="InterPro" id="IPR027417">
    <property type="entry name" value="P-loop_NTPase"/>
</dbReference>
<dbReference type="InterPro" id="IPR003959">
    <property type="entry name" value="ATPase_AAA_core"/>
</dbReference>
<keyword evidence="2" id="KW-0067">ATP-binding</keyword>
<dbReference type="Pfam" id="PF22977">
    <property type="entry name" value="WHD"/>
    <property type="match status" value="1"/>
</dbReference>
<dbReference type="InterPro" id="IPR050168">
    <property type="entry name" value="AAA_ATPase_domain"/>
</dbReference>
<dbReference type="GO" id="GO:0005524">
    <property type="term" value="F:ATP binding"/>
    <property type="evidence" value="ECO:0007669"/>
    <property type="project" value="UniProtKB-KW"/>
</dbReference>
<dbReference type="InterPro" id="IPR054472">
    <property type="entry name" value="WHD"/>
</dbReference>
<dbReference type="Proteomes" id="UP000320674">
    <property type="component" value="Unassembled WGS sequence"/>
</dbReference>
<feature type="domain" description="AAA+ ATPase" evidence="1">
    <location>
        <begin position="248"/>
        <end position="469"/>
    </location>
</feature>
<evidence type="ECO:0000313" key="2">
    <source>
        <dbReference type="EMBL" id="TRU66066.1"/>
    </source>
</evidence>
<dbReference type="AlphaFoldDB" id="A0A552H4H2"/>
<dbReference type="PANTHER" id="PTHR23077">
    <property type="entry name" value="AAA-FAMILY ATPASE"/>
    <property type="match status" value="1"/>
</dbReference>
<feature type="domain" description="AAA+ ATPase" evidence="1">
    <location>
        <begin position="504"/>
        <end position="636"/>
    </location>
</feature>
<sequence length="723" mass="80881">MVFIMVIEASKAWLENLLPALQWLDKLLEKAVVAAQATYAKDPATEAYQGLYISHEDVERLLVREPGTPLLKLEGEAGEPSFSELTVKASRLAWLKQTFDLSDFDLALIVIALAPELDLRYERLYAYLQDDVTRRRPTVDLALNLLCPSASSKLWQRSRVAPDAPLIRHRLLHLLADPHQVQPPLLACYLKPDEQLIRYLLGQEGLDSRLATFCQIVKPIPESESLSLDTKIQQALLALALQAREANQPLHLHFHGPQGVGKRQAAEAIALKLDMRLLVADIATAIAAKTELESILPLLLRETQFQDGVLYLEGIDALGSQEQISNYQYLLQAIARFASIAILEGVAPSLSEIPGSTRTILPVSFPLPDFAQRRDNWQAYLSQSGILLPEAKELDTLADLFRLTPEQIGDAVASAQQQARWQAAQTSQESPPSLTLEDLFAAARTHSGQALTSLARKISPRSTWNDLILPSEGLTQLQEICHQVKHHHLVCGQWGFEEKLSLGKGLNALFSGSPGTGKTMAAEVIAKELHLDLYKIDLSQVVSKYIGETEKNLERIFTAAQSANAILLFDEADALFGKRSEVKDAHDRYANLEIAYLLQKMEEYEGVTLLTTNLRQNLDEAFTRRIRFIVEFPFPEADYRLQIWRRIWPKQTPLAADVDLEGMARQFKLAGGNIRNIALAAAFLAAENSQCVTMKHLLQATKREFQKMGRLIGEEEFLPFKQK</sequence>
<comment type="caution">
    <text evidence="2">The sequence shown here is derived from an EMBL/GenBank/DDBJ whole genome shotgun (WGS) entry which is preliminary data.</text>
</comment>
<organism evidence="2 3">
    <name type="scientific">Microcystis viridis Mv_BB_P_19951000_S68D</name>
    <dbReference type="NCBI Taxonomy" id="2486270"/>
    <lineage>
        <taxon>Bacteria</taxon>
        <taxon>Bacillati</taxon>
        <taxon>Cyanobacteriota</taxon>
        <taxon>Cyanophyceae</taxon>
        <taxon>Oscillatoriophycideae</taxon>
        <taxon>Chroococcales</taxon>
        <taxon>Microcystaceae</taxon>
        <taxon>Microcystis</taxon>
    </lineage>
</organism>
<dbReference type="GO" id="GO:0016887">
    <property type="term" value="F:ATP hydrolysis activity"/>
    <property type="evidence" value="ECO:0007669"/>
    <property type="project" value="InterPro"/>
</dbReference>
<protein>
    <submittedName>
        <fullName evidence="2">ATP-binding protein</fullName>
    </submittedName>
</protein>
<dbReference type="EMBL" id="SFAZ01000352">
    <property type="protein sequence ID" value="TRU66066.1"/>
    <property type="molecule type" value="Genomic_DNA"/>
</dbReference>
<dbReference type="CDD" id="cd19481">
    <property type="entry name" value="RecA-like_protease"/>
    <property type="match status" value="1"/>
</dbReference>
<dbReference type="Gene3D" id="3.40.50.300">
    <property type="entry name" value="P-loop containing nucleotide triphosphate hydrolases"/>
    <property type="match status" value="2"/>
</dbReference>
<dbReference type="SMART" id="SM00382">
    <property type="entry name" value="AAA"/>
    <property type="match status" value="2"/>
</dbReference>
<dbReference type="InterPro" id="IPR003593">
    <property type="entry name" value="AAA+_ATPase"/>
</dbReference>
<reference evidence="2 3" key="1">
    <citation type="submission" date="2019-01" db="EMBL/GenBank/DDBJ databases">
        <title>Coherence of Microcystis species and biogeography revealed through population genomics.</title>
        <authorList>
            <person name="Perez-Carrascal O.M."/>
            <person name="Terrat Y."/>
            <person name="Giani A."/>
            <person name="Fortin N."/>
            <person name="Tromas N."/>
            <person name="Shapiro B.J."/>
        </authorList>
    </citation>
    <scope>NUCLEOTIDE SEQUENCE [LARGE SCALE GENOMIC DNA]</scope>
    <source>
        <strain evidence="2">Mv_BB_P_19951000_S68D</strain>
    </source>
</reference>
<name>A0A552H4H2_MICVR</name>
<dbReference type="Pfam" id="PF00004">
    <property type="entry name" value="AAA"/>
    <property type="match status" value="1"/>
</dbReference>
<dbReference type="SUPFAM" id="SSF52540">
    <property type="entry name" value="P-loop containing nucleoside triphosphate hydrolases"/>
    <property type="match status" value="2"/>
</dbReference>